<keyword evidence="1" id="KW-0732">Signal</keyword>
<dbReference type="RefSeq" id="WP_394835912.1">
    <property type="nucleotide sequence ID" value="NZ_CP089929.1"/>
</dbReference>
<name>A0ABZ2L5P9_9BACT</name>
<feature type="signal peptide" evidence="1">
    <location>
        <begin position="1"/>
        <end position="23"/>
    </location>
</feature>
<evidence type="ECO:0008006" key="4">
    <source>
        <dbReference type="Google" id="ProtNLM"/>
    </source>
</evidence>
<dbReference type="Proteomes" id="UP001374803">
    <property type="component" value="Chromosome"/>
</dbReference>
<dbReference type="Gene3D" id="2.120.10.30">
    <property type="entry name" value="TolB, C-terminal domain"/>
    <property type="match status" value="1"/>
</dbReference>
<dbReference type="PANTHER" id="PTHR47572">
    <property type="entry name" value="LIPOPROTEIN-RELATED"/>
    <property type="match status" value="1"/>
</dbReference>
<feature type="chain" id="PRO_5045388667" description="SMP-30/Gluconolactonase/LRE-like region domain-containing protein" evidence="1">
    <location>
        <begin position="24"/>
        <end position="338"/>
    </location>
</feature>
<evidence type="ECO:0000256" key="1">
    <source>
        <dbReference type="SAM" id="SignalP"/>
    </source>
</evidence>
<gene>
    <name evidence="2" type="ORF">LVJ94_03255</name>
</gene>
<keyword evidence="3" id="KW-1185">Reference proteome</keyword>
<dbReference type="InterPro" id="IPR051262">
    <property type="entry name" value="SMP-30/CGR1_Lactonase"/>
</dbReference>
<sequence>MRFPFRILFLAALSFPLACQGVAETESDDTVQTRAEPLEGARGCEDPRTQIVLPGPRVYPEGVTVTPDGTFYAGSMGTGAIVRVRPGASVAEPFVSPRNNFGVYGLVVDARKHTLWACTVDDGLLPAQSTYLHGYNLSTGALEQSYALPGVDGFCNDLTLDRRGNLYATDSLAQTVVTLPAGGHQVVTWASGPLFGGDPGRVTANGIVLDKSRNRLLVGNMFKNTIIAVPLRGDGRPGEATVLEIEPPVVAPDGIEFVDDDTLVIPSFSAGTVTLVRLTDHGRRGVSRIIASGLAQPATAAVYRGSAWVAVSQGFELGEGERPDLPFIIKRIPLPAFE</sequence>
<dbReference type="Pfam" id="PF20067">
    <property type="entry name" value="SSL_N"/>
    <property type="match status" value="1"/>
</dbReference>
<proteinExistence type="predicted"/>
<evidence type="ECO:0000313" key="2">
    <source>
        <dbReference type="EMBL" id="WXB06264.1"/>
    </source>
</evidence>
<dbReference type="SUPFAM" id="SSF63829">
    <property type="entry name" value="Calcium-dependent phosphotriesterase"/>
    <property type="match status" value="1"/>
</dbReference>
<dbReference type="InterPro" id="IPR011042">
    <property type="entry name" value="6-blade_b-propeller_TolB-like"/>
</dbReference>
<protein>
    <recommendedName>
        <fullName evidence="4">SMP-30/Gluconolactonase/LRE-like region domain-containing protein</fullName>
    </recommendedName>
</protein>
<organism evidence="2 3">
    <name type="scientific">Pendulispora rubella</name>
    <dbReference type="NCBI Taxonomy" id="2741070"/>
    <lineage>
        <taxon>Bacteria</taxon>
        <taxon>Pseudomonadati</taxon>
        <taxon>Myxococcota</taxon>
        <taxon>Myxococcia</taxon>
        <taxon>Myxococcales</taxon>
        <taxon>Sorangiineae</taxon>
        <taxon>Pendulisporaceae</taxon>
        <taxon>Pendulispora</taxon>
    </lineage>
</organism>
<dbReference type="PANTHER" id="PTHR47572:SF4">
    <property type="entry name" value="LACTONASE DRP35"/>
    <property type="match status" value="1"/>
</dbReference>
<reference evidence="2" key="1">
    <citation type="submission" date="2021-12" db="EMBL/GenBank/DDBJ databases">
        <title>Discovery of the Pendulisporaceae a myxobacterial family with distinct sporulation behavior and unique specialized metabolism.</title>
        <authorList>
            <person name="Garcia R."/>
            <person name="Popoff A."/>
            <person name="Bader C.D."/>
            <person name="Loehr J."/>
            <person name="Walesch S."/>
            <person name="Walt C."/>
            <person name="Boldt J."/>
            <person name="Bunk B."/>
            <person name="Haeckl F.J.F.P.J."/>
            <person name="Gunesch A.P."/>
            <person name="Birkelbach J."/>
            <person name="Nuebel U."/>
            <person name="Pietschmann T."/>
            <person name="Bach T."/>
            <person name="Mueller R."/>
        </authorList>
    </citation>
    <scope>NUCLEOTIDE SEQUENCE</scope>
    <source>
        <strain evidence="2">MSr11367</strain>
    </source>
</reference>
<accession>A0ABZ2L5P9</accession>
<evidence type="ECO:0000313" key="3">
    <source>
        <dbReference type="Proteomes" id="UP001374803"/>
    </source>
</evidence>
<dbReference type="EMBL" id="CP089983">
    <property type="protein sequence ID" value="WXB06264.1"/>
    <property type="molecule type" value="Genomic_DNA"/>
</dbReference>